<keyword evidence="5 7" id="KW-1133">Transmembrane helix</keyword>
<dbReference type="Pfam" id="PF01569">
    <property type="entry name" value="PAP2"/>
    <property type="match status" value="1"/>
</dbReference>
<reference evidence="9 10" key="1">
    <citation type="submission" date="2020-08" db="EMBL/GenBank/DDBJ databases">
        <title>Genomic Encyclopedia of Type Strains, Phase IV (KMG-IV): sequencing the most valuable type-strain genomes for metagenomic binning, comparative biology and taxonomic classification.</title>
        <authorList>
            <person name="Goeker M."/>
        </authorList>
    </citation>
    <scope>NUCLEOTIDE SEQUENCE [LARGE SCALE GENOMIC DNA]</scope>
    <source>
        <strain evidence="9 10">DSM 105074</strain>
    </source>
</reference>
<dbReference type="SMART" id="SM00014">
    <property type="entry name" value="acidPPc"/>
    <property type="match status" value="1"/>
</dbReference>
<accession>A0A840U5G9</accession>
<name>A0A840U5G9_9BACT</name>
<evidence type="ECO:0000313" key="10">
    <source>
        <dbReference type="Proteomes" id="UP000557307"/>
    </source>
</evidence>
<dbReference type="RefSeq" id="WP_184179958.1">
    <property type="nucleotide sequence ID" value="NZ_JACHGF010000020.1"/>
</dbReference>
<comment type="caution">
    <text evidence="9">The sequence shown here is derived from an EMBL/GenBank/DDBJ whole genome shotgun (WGS) entry which is preliminary data.</text>
</comment>
<evidence type="ECO:0000256" key="2">
    <source>
        <dbReference type="ARBA" id="ARBA00022475"/>
    </source>
</evidence>
<protein>
    <submittedName>
        <fullName evidence="9">Membrane-associated phospholipid phosphatase</fullName>
    </submittedName>
</protein>
<dbReference type="CDD" id="cd01610">
    <property type="entry name" value="PAP2_like"/>
    <property type="match status" value="1"/>
</dbReference>
<dbReference type="GO" id="GO:0016787">
    <property type="term" value="F:hydrolase activity"/>
    <property type="evidence" value="ECO:0007669"/>
    <property type="project" value="UniProtKB-KW"/>
</dbReference>
<evidence type="ECO:0000256" key="5">
    <source>
        <dbReference type="ARBA" id="ARBA00022989"/>
    </source>
</evidence>
<dbReference type="InterPro" id="IPR036938">
    <property type="entry name" value="PAP2/HPO_sf"/>
</dbReference>
<keyword evidence="2" id="KW-1003">Cell membrane</keyword>
<keyword evidence="6 7" id="KW-0472">Membrane</keyword>
<keyword evidence="10" id="KW-1185">Reference proteome</keyword>
<keyword evidence="3 7" id="KW-0812">Transmembrane</keyword>
<evidence type="ECO:0000256" key="1">
    <source>
        <dbReference type="ARBA" id="ARBA00004651"/>
    </source>
</evidence>
<dbReference type="InterPro" id="IPR000326">
    <property type="entry name" value="PAP2/HPO"/>
</dbReference>
<gene>
    <name evidence="9" type="ORF">HNQ92_005722</name>
</gene>
<evidence type="ECO:0000256" key="3">
    <source>
        <dbReference type="ARBA" id="ARBA00022692"/>
    </source>
</evidence>
<dbReference type="PANTHER" id="PTHR14969:SF62">
    <property type="entry name" value="DECAPRENYLPHOSPHORYL-5-PHOSPHORIBOSE PHOSPHATASE RV3807C-RELATED"/>
    <property type="match status" value="1"/>
</dbReference>
<dbReference type="EMBL" id="JACHGF010000020">
    <property type="protein sequence ID" value="MBB5287558.1"/>
    <property type="molecule type" value="Genomic_DNA"/>
</dbReference>
<keyword evidence="4" id="KW-0378">Hydrolase</keyword>
<dbReference type="Proteomes" id="UP000557307">
    <property type="component" value="Unassembled WGS sequence"/>
</dbReference>
<feature type="transmembrane region" description="Helical" evidence="7">
    <location>
        <begin position="49"/>
        <end position="72"/>
    </location>
</feature>
<feature type="domain" description="Phosphatidic acid phosphatase type 2/haloperoxidase" evidence="8">
    <location>
        <begin position="78"/>
        <end position="195"/>
    </location>
</feature>
<proteinExistence type="predicted"/>
<feature type="transmembrane region" description="Helical" evidence="7">
    <location>
        <begin position="153"/>
        <end position="172"/>
    </location>
</feature>
<dbReference type="Gene3D" id="1.20.144.10">
    <property type="entry name" value="Phosphatidic acid phosphatase type 2/haloperoxidase"/>
    <property type="match status" value="1"/>
</dbReference>
<evidence type="ECO:0000259" key="8">
    <source>
        <dbReference type="SMART" id="SM00014"/>
    </source>
</evidence>
<comment type="subcellular location">
    <subcellularLocation>
        <location evidence="1">Cell membrane</location>
        <topology evidence="1">Multi-pass membrane protein</topology>
    </subcellularLocation>
</comment>
<organism evidence="9 10">
    <name type="scientific">Rhabdobacter roseus</name>
    <dbReference type="NCBI Taxonomy" id="1655419"/>
    <lineage>
        <taxon>Bacteria</taxon>
        <taxon>Pseudomonadati</taxon>
        <taxon>Bacteroidota</taxon>
        <taxon>Cytophagia</taxon>
        <taxon>Cytophagales</taxon>
        <taxon>Cytophagaceae</taxon>
        <taxon>Rhabdobacter</taxon>
    </lineage>
</organism>
<dbReference type="AlphaFoldDB" id="A0A840U5G9"/>
<evidence type="ECO:0000256" key="7">
    <source>
        <dbReference type="SAM" id="Phobius"/>
    </source>
</evidence>
<sequence length="216" mass="24876">MGQFFFRQWPFGVPFTILWLAAGYLQFFYSQNEILLRINHHWTPALDGLFKYGTYGGDGLFVLAVAALVLLFSRRHSLRILLSYLLSSTLVHLGKQVLFPQAHRPWYTLSQVVPELHRVEGVVLYQSASFPSGHSTSAFALCMMLALQARCPWLKALCLLPALMVAFSRMYLLQHYPIDVHVGALLGVSTSLLLYYYLEIQRQNYARWWPQKGRFT</sequence>
<feature type="transmembrane region" description="Helical" evidence="7">
    <location>
        <begin position="178"/>
        <end position="198"/>
    </location>
</feature>
<evidence type="ECO:0000256" key="4">
    <source>
        <dbReference type="ARBA" id="ARBA00022801"/>
    </source>
</evidence>
<evidence type="ECO:0000313" key="9">
    <source>
        <dbReference type="EMBL" id="MBB5287558.1"/>
    </source>
</evidence>
<evidence type="ECO:0000256" key="6">
    <source>
        <dbReference type="ARBA" id="ARBA00023136"/>
    </source>
</evidence>
<dbReference type="PANTHER" id="PTHR14969">
    <property type="entry name" value="SPHINGOSINE-1-PHOSPHATE PHOSPHOHYDROLASE"/>
    <property type="match status" value="1"/>
</dbReference>
<feature type="transmembrane region" description="Helical" evidence="7">
    <location>
        <begin position="12"/>
        <end position="29"/>
    </location>
</feature>
<dbReference type="GO" id="GO:0005886">
    <property type="term" value="C:plasma membrane"/>
    <property type="evidence" value="ECO:0007669"/>
    <property type="project" value="UniProtKB-SubCell"/>
</dbReference>
<dbReference type="SUPFAM" id="SSF48317">
    <property type="entry name" value="Acid phosphatase/Vanadium-dependent haloperoxidase"/>
    <property type="match status" value="1"/>
</dbReference>